<evidence type="ECO:0000256" key="3">
    <source>
        <dbReference type="ARBA" id="ARBA00022452"/>
    </source>
</evidence>
<feature type="short sequence motif" description="TonB C-terminal box" evidence="13">
    <location>
        <begin position="691"/>
        <end position="708"/>
    </location>
</feature>
<feature type="signal peptide" evidence="15">
    <location>
        <begin position="1"/>
        <end position="27"/>
    </location>
</feature>
<evidence type="ECO:0000256" key="1">
    <source>
        <dbReference type="ARBA" id="ARBA00004571"/>
    </source>
</evidence>
<keyword evidence="9 14" id="KW-0798">TonB box</keyword>
<reference evidence="19" key="1">
    <citation type="journal article" date="2018" name="Front. Microbiol.">
        <title>Genome-Based Analysis Reveals the Taxonomy and Diversity of the Family Idiomarinaceae.</title>
        <authorList>
            <person name="Liu Y."/>
            <person name="Lai Q."/>
            <person name="Shao Z."/>
        </authorList>
    </citation>
    <scope>NUCLEOTIDE SEQUENCE [LARGE SCALE GENOMIC DNA]</scope>
    <source>
        <strain evidence="19">GBPy7</strain>
    </source>
</reference>
<dbReference type="InterPro" id="IPR039426">
    <property type="entry name" value="TonB-dep_rcpt-like"/>
</dbReference>
<keyword evidence="5 12" id="KW-0812">Transmembrane</keyword>
<feature type="chain" id="PRO_5019398704" description="TonB-dependent receptor" evidence="15">
    <location>
        <begin position="28"/>
        <end position="708"/>
    </location>
</feature>
<comment type="subcellular location">
    <subcellularLocation>
        <location evidence="1 12">Cell outer membrane</location>
        <topology evidence="1 12">Multi-pass membrane protein</topology>
    </subcellularLocation>
</comment>
<evidence type="ECO:0000313" key="18">
    <source>
        <dbReference type="EMBL" id="RUO18979.1"/>
    </source>
</evidence>
<keyword evidence="10 12" id="KW-0472">Membrane</keyword>
<evidence type="ECO:0000259" key="17">
    <source>
        <dbReference type="Pfam" id="PF07715"/>
    </source>
</evidence>
<evidence type="ECO:0000256" key="15">
    <source>
        <dbReference type="SAM" id="SignalP"/>
    </source>
</evidence>
<dbReference type="OrthoDB" id="127311at2"/>
<dbReference type="InterPro" id="IPR012910">
    <property type="entry name" value="Plug_dom"/>
</dbReference>
<accession>A0A432VRY0</accession>
<feature type="domain" description="TonB-dependent receptor-like beta-barrel" evidence="16">
    <location>
        <begin position="176"/>
        <end position="666"/>
    </location>
</feature>
<evidence type="ECO:0000259" key="16">
    <source>
        <dbReference type="Pfam" id="PF00593"/>
    </source>
</evidence>
<dbReference type="PANTHER" id="PTHR32552:SF81">
    <property type="entry name" value="TONB-DEPENDENT OUTER MEMBRANE RECEPTOR"/>
    <property type="match status" value="1"/>
</dbReference>
<dbReference type="GO" id="GO:0006826">
    <property type="term" value="P:iron ion transport"/>
    <property type="evidence" value="ECO:0007669"/>
    <property type="project" value="UniProtKB-KW"/>
</dbReference>
<sequence>MKLTQISLAVATALSISSVAMSSVAIADEAPTDLKQNIERITVTGDFRSRGIEDVAASVSVLSAHDLNNRAAAHIESALMMAPNVNLAAGASRASFVQIRGIGERSQFVDPINPSVGLVIDGINYSGLGAAGTLFDIGQVEVFRGPQSTRFGADAMAGMIYLQSEEATYAPSGQFETMWANYNSYAAGVAFGNRVTNNLAVRGSLYSNVSDGFIENIHLNREDTQDIDELTLRLNATWDVSDDWHLQLTYHRFDIDNGYDAFSLDRNRQTLSDTPGRDTLDSHAGRVAATFTGAEGYELQLFASYLQADSEYSFDEDWAFEGIRPELEYNSFDAYFRERDQLELESRVLSAAPVSVFGVDTDWLVGAYFQKRQQDLTREYTYLDVPFASTYDTERTAIYAELQQALTDRLRLTYGLRWERYSNEYLDSRSIAAAPSDSALGGRASLEYSLAPMQQAYASLTRGFKGGGVNGEALGRVEDRNLEEHREFLESRATFAPEYLTSAEIGYKAFLPEHNLRVHLNAFYSWRDDMQVNAYVERSAVFVSYLDNASDGKNYGLEAQFDYLPSDSVRVFLNLGWLATELNNLVLQDGTNLAGRDQAHAPSYQVNLGSELLLREGLTLRIEMDARDKFYYSNSHDEQSDSYQLFHARLNYQLQNWEFSLWARNLFDKDYTTRGFFFGNDPRKDYAPENYVQYGEPRRVGVTARYRF</sequence>
<keyword evidence="8" id="KW-0406">Ion transport</keyword>
<dbReference type="Gene3D" id="2.40.170.20">
    <property type="entry name" value="TonB-dependent receptor, beta-barrel domain"/>
    <property type="match status" value="1"/>
</dbReference>
<evidence type="ECO:0000256" key="5">
    <source>
        <dbReference type="ARBA" id="ARBA00022692"/>
    </source>
</evidence>
<evidence type="ECO:0000256" key="7">
    <source>
        <dbReference type="ARBA" id="ARBA00023004"/>
    </source>
</evidence>
<dbReference type="InterPro" id="IPR010917">
    <property type="entry name" value="TonB_rcpt_CS"/>
</dbReference>
<dbReference type="PROSITE" id="PS01156">
    <property type="entry name" value="TONB_DEPENDENT_REC_2"/>
    <property type="match status" value="1"/>
</dbReference>
<dbReference type="InterPro" id="IPR036942">
    <property type="entry name" value="Beta-barrel_TonB_sf"/>
</dbReference>
<name>A0A432VRY0_9GAMM</name>
<evidence type="ECO:0000256" key="13">
    <source>
        <dbReference type="PROSITE-ProRule" id="PRU10144"/>
    </source>
</evidence>
<dbReference type="Pfam" id="PF07715">
    <property type="entry name" value="Plug"/>
    <property type="match status" value="1"/>
</dbReference>
<keyword evidence="7" id="KW-0408">Iron</keyword>
<comment type="caution">
    <text evidence="18">The sequence shown here is derived from an EMBL/GenBank/DDBJ whole genome shotgun (WGS) entry which is preliminary data.</text>
</comment>
<dbReference type="InterPro" id="IPR000531">
    <property type="entry name" value="Beta-barrel_TonB"/>
</dbReference>
<evidence type="ECO:0000256" key="10">
    <source>
        <dbReference type="ARBA" id="ARBA00023136"/>
    </source>
</evidence>
<dbReference type="PROSITE" id="PS52016">
    <property type="entry name" value="TONB_DEPENDENT_REC_3"/>
    <property type="match status" value="1"/>
</dbReference>
<evidence type="ECO:0000256" key="4">
    <source>
        <dbReference type="ARBA" id="ARBA00022496"/>
    </source>
</evidence>
<feature type="domain" description="TonB-dependent receptor plug" evidence="17">
    <location>
        <begin position="53"/>
        <end position="158"/>
    </location>
</feature>
<dbReference type="Proteomes" id="UP000288395">
    <property type="component" value="Unassembled WGS sequence"/>
</dbReference>
<keyword evidence="19" id="KW-1185">Reference proteome</keyword>
<comment type="similarity">
    <text evidence="12 14">Belongs to the TonB-dependent receptor family.</text>
</comment>
<evidence type="ECO:0008006" key="20">
    <source>
        <dbReference type="Google" id="ProtNLM"/>
    </source>
</evidence>
<evidence type="ECO:0000256" key="9">
    <source>
        <dbReference type="ARBA" id="ARBA00023077"/>
    </source>
</evidence>
<keyword evidence="2 12" id="KW-0813">Transport</keyword>
<evidence type="ECO:0000256" key="8">
    <source>
        <dbReference type="ARBA" id="ARBA00023065"/>
    </source>
</evidence>
<evidence type="ECO:0000256" key="12">
    <source>
        <dbReference type="PROSITE-ProRule" id="PRU01360"/>
    </source>
</evidence>
<dbReference type="Pfam" id="PF00593">
    <property type="entry name" value="TonB_dep_Rec_b-barrel"/>
    <property type="match status" value="1"/>
</dbReference>
<protein>
    <recommendedName>
        <fullName evidence="20">TonB-dependent receptor</fullName>
    </recommendedName>
</protein>
<keyword evidence="6 15" id="KW-0732">Signal</keyword>
<dbReference type="AlphaFoldDB" id="A0A432VRY0"/>
<evidence type="ECO:0000256" key="14">
    <source>
        <dbReference type="RuleBase" id="RU003357"/>
    </source>
</evidence>
<keyword evidence="4" id="KW-0410">Iron transport</keyword>
<dbReference type="GO" id="GO:0009279">
    <property type="term" value="C:cell outer membrane"/>
    <property type="evidence" value="ECO:0007669"/>
    <property type="project" value="UniProtKB-SubCell"/>
</dbReference>
<dbReference type="PANTHER" id="PTHR32552">
    <property type="entry name" value="FERRICHROME IRON RECEPTOR-RELATED"/>
    <property type="match status" value="1"/>
</dbReference>
<keyword evidence="11 12" id="KW-0998">Cell outer membrane</keyword>
<evidence type="ECO:0000256" key="11">
    <source>
        <dbReference type="ARBA" id="ARBA00023237"/>
    </source>
</evidence>
<gene>
    <name evidence="18" type="ORF">CWE08_10490</name>
</gene>
<organism evidence="18 19">
    <name type="scientific">Aliidiomarina iranensis</name>
    <dbReference type="NCBI Taxonomy" id="1434071"/>
    <lineage>
        <taxon>Bacteria</taxon>
        <taxon>Pseudomonadati</taxon>
        <taxon>Pseudomonadota</taxon>
        <taxon>Gammaproteobacteria</taxon>
        <taxon>Alteromonadales</taxon>
        <taxon>Idiomarinaceae</taxon>
        <taxon>Aliidiomarina</taxon>
    </lineage>
</organism>
<evidence type="ECO:0000313" key="19">
    <source>
        <dbReference type="Proteomes" id="UP000288395"/>
    </source>
</evidence>
<evidence type="ECO:0000256" key="6">
    <source>
        <dbReference type="ARBA" id="ARBA00022729"/>
    </source>
</evidence>
<dbReference type="RefSeq" id="WP_126768061.1">
    <property type="nucleotide sequence ID" value="NZ_PIPJ01000009.1"/>
</dbReference>
<evidence type="ECO:0000256" key="2">
    <source>
        <dbReference type="ARBA" id="ARBA00022448"/>
    </source>
</evidence>
<dbReference type="EMBL" id="PIPJ01000009">
    <property type="protein sequence ID" value="RUO18979.1"/>
    <property type="molecule type" value="Genomic_DNA"/>
</dbReference>
<dbReference type="SUPFAM" id="SSF56935">
    <property type="entry name" value="Porins"/>
    <property type="match status" value="1"/>
</dbReference>
<proteinExistence type="inferred from homology"/>
<keyword evidence="3 12" id="KW-1134">Transmembrane beta strand</keyword>